<accession>A0A8H7KJS3</accession>
<feature type="region of interest" description="Disordered" evidence="8">
    <location>
        <begin position="531"/>
        <end position="809"/>
    </location>
</feature>
<dbReference type="FunFam" id="1.25.40.180:FF:000020">
    <property type="entry name" value="Eukaryotic translation initiation factor subunit"/>
    <property type="match status" value="1"/>
</dbReference>
<feature type="compositionally biased region" description="Low complexity" evidence="8">
    <location>
        <begin position="272"/>
        <end position="322"/>
    </location>
</feature>
<dbReference type="GO" id="GO:0010494">
    <property type="term" value="C:cytoplasmic stress granule"/>
    <property type="evidence" value="ECO:0007669"/>
    <property type="project" value="UniProtKB-ARBA"/>
</dbReference>
<keyword evidence="3" id="KW-0963">Cytoplasm</keyword>
<comment type="caution">
    <text evidence="11">The sequence shown here is derived from an EMBL/GenBank/DDBJ whole genome shotgun (WGS) entry which is preliminary data.</text>
</comment>
<feature type="compositionally biased region" description="Low complexity" evidence="8">
    <location>
        <begin position="537"/>
        <end position="549"/>
    </location>
</feature>
<dbReference type="Pfam" id="PF02854">
    <property type="entry name" value="MIF4G"/>
    <property type="match status" value="1"/>
</dbReference>
<dbReference type="SUPFAM" id="SSF101489">
    <property type="entry name" value="Eukaryotic initiation factor 4f subunit eIF4g, eIF4e-binding domain"/>
    <property type="match status" value="1"/>
</dbReference>
<feature type="signal peptide" evidence="9">
    <location>
        <begin position="1"/>
        <end position="19"/>
    </location>
</feature>
<dbReference type="GO" id="GO:0003743">
    <property type="term" value="F:translation initiation factor activity"/>
    <property type="evidence" value="ECO:0007669"/>
    <property type="project" value="UniProtKB-KW"/>
</dbReference>
<evidence type="ECO:0000313" key="12">
    <source>
        <dbReference type="Proteomes" id="UP000629468"/>
    </source>
</evidence>
<dbReference type="Gene3D" id="1.20.970.30">
    <property type="entry name" value="eIF4G, eIF4E-binding domain"/>
    <property type="match status" value="1"/>
</dbReference>
<feature type="compositionally biased region" description="Polar residues" evidence="8">
    <location>
        <begin position="89"/>
        <end position="118"/>
    </location>
</feature>
<evidence type="ECO:0000256" key="8">
    <source>
        <dbReference type="SAM" id="MobiDB-lite"/>
    </source>
</evidence>
<dbReference type="InterPro" id="IPR016024">
    <property type="entry name" value="ARM-type_fold"/>
</dbReference>
<feature type="region of interest" description="Disordered" evidence="8">
    <location>
        <begin position="419"/>
        <end position="516"/>
    </location>
</feature>
<keyword evidence="9" id="KW-0732">Signal</keyword>
<evidence type="ECO:0000256" key="3">
    <source>
        <dbReference type="ARBA" id="ARBA00022490"/>
    </source>
</evidence>
<dbReference type="Proteomes" id="UP000629468">
    <property type="component" value="Unassembled WGS sequence"/>
</dbReference>
<dbReference type="Gene3D" id="1.25.40.180">
    <property type="match status" value="2"/>
</dbReference>
<evidence type="ECO:0000256" key="7">
    <source>
        <dbReference type="ARBA" id="ARBA00022917"/>
    </source>
</evidence>
<dbReference type="EMBL" id="JABXXO010000003">
    <property type="protein sequence ID" value="KAF7782716.1"/>
    <property type="molecule type" value="Genomic_DNA"/>
</dbReference>
<dbReference type="SMART" id="SM00543">
    <property type="entry name" value="MIF4G"/>
    <property type="match status" value="1"/>
</dbReference>
<feature type="chain" id="PRO_5034203841" description="MI domain-containing protein" evidence="9">
    <location>
        <begin position="20"/>
        <end position="1611"/>
    </location>
</feature>
<feature type="compositionally biased region" description="Basic and acidic residues" evidence="8">
    <location>
        <begin position="755"/>
        <end position="786"/>
    </location>
</feature>
<gene>
    <name evidence="11" type="ORF">Agabi119p4_2092</name>
</gene>
<evidence type="ECO:0000313" key="11">
    <source>
        <dbReference type="EMBL" id="KAF7782716.1"/>
    </source>
</evidence>
<comment type="similarity">
    <text evidence="2">Belongs to the eukaryotic initiation factor 4G family.</text>
</comment>
<feature type="domain" description="MI" evidence="10">
    <location>
        <begin position="1481"/>
        <end position="1602"/>
    </location>
</feature>
<dbReference type="Pfam" id="PF12152">
    <property type="entry name" value="eIF_4G1"/>
    <property type="match status" value="1"/>
</dbReference>
<evidence type="ECO:0000256" key="9">
    <source>
        <dbReference type="SAM" id="SignalP"/>
    </source>
</evidence>
<feature type="compositionally biased region" description="Polar residues" evidence="8">
    <location>
        <begin position="550"/>
        <end position="564"/>
    </location>
</feature>
<dbReference type="GO" id="GO:0003729">
    <property type="term" value="F:mRNA binding"/>
    <property type="evidence" value="ECO:0007669"/>
    <property type="project" value="TreeGrafter"/>
</dbReference>
<dbReference type="PANTHER" id="PTHR23253">
    <property type="entry name" value="EUKARYOTIC TRANSLATION INITIATION FACTOR 4 GAMMA"/>
    <property type="match status" value="1"/>
</dbReference>
<feature type="region of interest" description="Disordered" evidence="8">
    <location>
        <begin position="949"/>
        <end position="1015"/>
    </location>
</feature>
<organism evidence="11 12">
    <name type="scientific">Agaricus bisporus var. burnettii</name>
    <dbReference type="NCBI Taxonomy" id="192524"/>
    <lineage>
        <taxon>Eukaryota</taxon>
        <taxon>Fungi</taxon>
        <taxon>Dikarya</taxon>
        <taxon>Basidiomycota</taxon>
        <taxon>Agaricomycotina</taxon>
        <taxon>Agaricomycetes</taxon>
        <taxon>Agaricomycetidae</taxon>
        <taxon>Agaricales</taxon>
        <taxon>Agaricineae</taxon>
        <taxon>Agaricaceae</taxon>
        <taxon>Agaricus</taxon>
    </lineage>
</organism>
<evidence type="ECO:0000256" key="5">
    <source>
        <dbReference type="ARBA" id="ARBA00022553"/>
    </source>
</evidence>
<dbReference type="InterPro" id="IPR003891">
    <property type="entry name" value="Initiation_fac_eIF4g_MI"/>
</dbReference>
<dbReference type="PANTHER" id="PTHR23253:SF9">
    <property type="entry name" value="EUKARYOTIC TRANSLATION INITIATION FACTOR 4 GAMMA 2"/>
    <property type="match status" value="1"/>
</dbReference>
<feature type="compositionally biased region" description="Polar residues" evidence="8">
    <location>
        <begin position="1004"/>
        <end position="1015"/>
    </location>
</feature>
<evidence type="ECO:0000256" key="4">
    <source>
        <dbReference type="ARBA" id="ARBA00022540"/>
    </source>
</evidence>
<feature type="compositionally biased region" description="Low complexity" evidence="8">
    <location>
        <begin position="329"/>
        <end position="341"/>
    </location>
</feature>
<feature type="compositionally biased region" description="Basic and acidic residues" evidence="8">
    <location>
        <begin position="569"/>
        <end position="746"/>
    </location>
</feature>
<protein>
    <recommendedName>
        <fullName evidence="10">MI domain-containing protein</fullName>
    </recommendedName>
</protein>
<dbReference type="InterPro" id="IPR003890">
    <property type="entry name" value="MIF4G-like_typ-3"/>
</dbReference>
<evidence type="ECO:0000259" key="10">
    <source>
        <dbReference type="PROSITE" id="PS51366"/>
    </source>
</evidence>
<keyword evidence="5" id="KW-0597">Phosphoprotein</keyword>
<dbReference type="PROSITE" id="PS51366">
    <property type="entry name" value="MI"/>
    <property type="match status" value="1"/>
</dbReference>
<sequence>MKRLHVASYLVSGLGGLLASVEAPALEELTLEITRDSPAFGHGALPREAVEDLLGRSGGRGRLERLAVIGLIHASPAAFTPAGRSFLTTASTKKNNTPPASSVPHSMSRPSTAQQARNPSVARPSAWSKGPPTSAPSRSQSPAPSTPTFHSHSRRPSALSGVSIKDGVTVNKNNAGAAKQGSAVTFGSIDDVSAPISSSPAAAPAIKSESVKSFGTIDADTHVNGKSTLSARPSVAVPASSTSSSASSPAVSVASAALKLGKPDIAKLFQNPSSAPSSHPPSDTSSPSLRPTGLPSSQHPPSSQPSQSSVPSQPSQLSSHPSFTPYRHPPSGAGSGPSRSPAYPPPRQSVNGSGPRTQGGPNGAPSQINPGMPSPRLAPMPHNGQPAGMPPPPQMQVGQQVPVAWPGYYYPSPDTYGYPPHQAWYQPQHHLPSGPHGPPHTGMPISPRNPPIPLQPGSGTPTLSHAAANPVHSPHPPPPLAHPSASMGSISSPPPTPSTNTSRLNANSSAFAPRPKVTFKTAEGLEVALGDLSSKTSASPSPANNAPANGQGTFRQGSPANGNPNRRGVRMETEDQQRRRLAEEERAKAEAEDKVRKEKEAEARKKREQEELKRKEEEATKKKEEEAKKKKEEEEKERIRKEEEEKERVRKEEEERVRKEVEEKERLRKEEEERERVRLEEAENEKKRKEEEEKQRIRKEEEERQREEEERKRKEEEEEERERLRKEEEEKERQRQEAEKASRAKELEEEAEASQSREEGELDALEEHDIVSSPKSDFDKKFKEPLRINTSEAQRRRPDPLDLSNAGPVSAAPRSAIAAARVIDDLSRVSYPEGIASPQPDLNTNAKDGKFRYDRDFLMQFMAICKEKPDMLPPLDAIGLEPIDQANLTMQRGGSGRHRQSSGPSAVQRGNSIGLGFASAPGFSKSSGLNPFAAGGMGNFTTTGKLTSDERFQNSSRSASVSGMGGFGGRPVAMQRTSSQGGPGGVASNRTRSQRGKQREKMPVQQTSNVHGSQLSNFEPVAPLKVSENRWDRKALHVEGDSPEVVDRKVRGLLNKLTMERFDSISDQIIEWANKSEKEKDGRTLIQVIRLVFEKATDEATWSEMYARLCRKMMEQISTKVQDDGIRNNEGKPIAGGQLFRKYLLNRCQEDFERGWVTKEATAAAAATKAMEDQAIKAAHGKGEEGGEDEVALYSEEYYAAQKAKRQGLGLIKFIGELFKLQMLTERIMHECVKKLLGNVNNPEEEEIESLCKLLSTVGQSLDTPKAHGHMDVYFKRMRELAESTNVSSRMQFMLQDLLEFRQRKWVARNAVAAPTTIAQIHEAAAKEKAAQEKELSQRQISMSRGGSRRGGDRNEQPPANPEGWAVAGNTARPPSKVDLSNFGKINKAPPTTFGPGSVFAGKKDKRESLSRSNSSANMFSMLQNAESGADKAAEALPQRKKLALLPRTKPIENETETEAQQQESDEEQVQSPTAEMNDEAALKKIDEDSKELFGVRNLSEAEVYFSSLPSQHHHKLVEKLVSTAVESKEADARLVSDLFGIAASKSSCSPAAFEEGFAPVAEIIVDLAIDAPKAFDLFAIIVKGASLDEDRRSRLASKSEDSEKLLLLLS</sequence>
<feature type="compositionally biased region" description="Low complexity" evidence="8">
    <location>
        <begin position="131"/>
        <end position="148"/>
    </location>
</feature>
<comment type="subcellular location">
    <subcellularLocation>
        <location evidence="1">Cytoplasm</location>
    </subcellularLocation>
</comment>
<feature type="region of interest" description="Disordered" evidence="8">
    <location>
        <begin position="891"/>
        <end position="913"/>
    </location>
</feature>
<feature type="region of interest" description="Disordered" evidence="8">
    <location>
        <begin position="267"/>
        <end position="398"/>
    </location>
</feature>
<proteinExistence type="inferred from homology"/>
<reference evidence="11 12" key="1">
    <citation type="journal article" name="Sci. Rep.">
        <title>Telomere-to-telomere assembled and centromere annotated genomes of the two main subspecies of the button mushroom Agaricus bisporus reveal especially polymorphic chromosome ends.</title>
        <authorList>
            <person name="Sonnenberg A.S.M."/>
            <person name="Sedaghat-Telgerd N."/>
            <person name="Lavrijssen B."/>
            <person name="Ohm R.A."/>
            <person name="Hendrickx P.M."/>
            <person name="Scholtmeijer K."/>
            <person name="Baars J.J.P."/>
            <person name="van Peer A."/>
        </authorList>
    </citation>
    <scope>NUCLEOTIDE SEQUENCE [LARGE SCALE GENOMIC DNA]</scope>
    <source>
        <strain evidence="11 12">H119_p4</strain>
    </source>
</reference>
<keyword evidence="6" id="KW-0694">RNA-binding</keyword>
<evidence type="ECO:0000256" key="6">
    <source>
        <dbReference type="ARBA" id="ARBA00022884"/>
    </source>
</evidence>
<keyword evidence="7" id="KW-0648">Protein biosynthesis</keyword>
<feature type="region of interest" description="Disordered" evidence="8">
    <location>
        <begin position="1329"/>
        <end position="1415"/>
    </location>
</feature>
<evidence type="ECO:0000256" key="2">
    <source>
        <dbReference type="ARBA" id="ARBA00005775"/>
    </source>
</evidence>
<feature type="compositionally biased region" description="Low complexity" evidence="8">
    <location>
        <begin position="427"/>
        <end position="444"/>
    </location>
</feature>
<feature type="region of interest" description="Disordered" evidence="8">
    <location>
        <begin position="89"/>
        <end position="162"/>
    </location>
</feature>
<feature type="region of interest" description="Disordered" evidence="8">
    <location>
        <begin position="1442"/>
        <end position="1478"/>
    </location>
</feature>
<feature type="compositionally biased region" description="Acidic residues" evidence="8">
    <location>
        <begin position="1454"/>
        <end position="1469"/>
    </location>
</feature>
<dbReference type="GO" id="GO:0016281">
    <property type="term" value="C:eukaryotic translation initiation factor 4F complex"/>
    <property type="evidence" value="ECO:0007669"/>
    <property type="project" value="TreeGrafter"/>
</dbReference>
<evidence type="ECO:0000256" key="1">
    <source>
        <dbReference type="ARBA" id="ARBA00004496"/>
    </source>
</evidence>
<keyword evidence="4" id="KW-0396">Initiation factor</keyword>
<dbReference type="InterPro" id="IPR022745">
    <property type="entry name" value="eIF4G1_eIF4E-bd"/>
</dbReference>
<dbReference type="SUPFAM" id="SSF48371">
    <property type="entry name" value="ARM repeat"/>
    <property type="match status" value="2"/>
</dbReference>
<dbReference type="InterPro" id="IPR036211">
    <property type="entry name" value="eIF4G_eIF4E-bd_sf"/>
</dbReference>
<name>A0A8H7KJS3_AGABI</name>